<organism evidence="1">
    <name type="scientific">Eucalyptus grandis</name>
    <name type="common">Flooded gum</name>
    <dbReference type="NCBI Taxonomy" id="71139"/>
    <lineage>
        <taxon>Eukaryota</taxon>
        <taxon>Viridiplantae</taxon>
        <taxon>Streptophyta</taxon>
        <taxon>Embryophyta</taxon>
        <taxon>Tracheophyta</taxon>
        <taxon>Spermatophyta</taxon>
        <taxon>Magnoliopsida</taxon>
        <taxon>eudicotyledons</taxon>
        <taxon>Gunneridae</taxon>
        <taxon>Pentapetalae</taxon>
        <taxon>rosids</taxon>
        <taxon>malvids</taxon>
        <taxon>Myrtales</taxon>
        <taxon>Myrtaceae</taxon>
        <taxon>Myrtoideae</taxon>
        <taxon>Eucalypteae</taxon>
        <taxon>Eucalyptus</taxon>
    </lineage>
</organism>
<proteinExistence type="predicted"/>
<dbReference type="AlphaFoldDB" id="A0A059AYC1"/>
<gene>
    <name evidence="1" type="ORF">EUGRSUZ_H01315</name>
</gene>
<reference evidence="1" key="1">
    <citation type="submission" date="2013-07" db="EMBL/GenBank/DDBJ databases">
        <title>The genome of Eucalyptus grandis.</title>
        <authorList>
            <person name="Schmutz J."/>
            <person name="Hayes R."/>
            <person name="Myburg A."/>
            <person name="Tuskan G."/>
            <person name="Grattapaglia D."/>
            <person name="Rokhsar D.S."/>
        </authorList>
    </citation>
    <scope>NUCLEOTIDE SEQUENCE</scope>
    <source>
        <tissue evidence="1">Leaf extractions</tissue>
    </source>
</reference>
<name>A0A059AYC1_EUCGR</name>
<sequence>MKQDSTESTIKEMRMQNIKASFHDSRCFWKQISVTASTYLCSVMVMGVEQVRAGNFNNGMLNRRLYRYSSTTRDSHIH</sequence>
<protein>
    <submittedName>
        <fullName evidence="1">Uncharacterized protein</fullName>
    </submittedName>
</protein>
<dbReference type="Gramene" id="KCW58661">
    <property type="protein sequence ID" value="KCW58661"/>
    <property type="gene ID" value="EUGRSUZ_H01315"/>
</dbReference>
<evidence type="ECO:0000313" key="1">
    <source>
        <dbReference type="EMBL" id="KCW58661.1"/>
    </source>
</evidence>
<dbReference type="InParanoid" id="A0A059AYC1"/>
<accession>A0A059AYC1</accession>
<dbReference type="EMBL" id="KK198760">
    <property type="protein sequence ID" value="KCW58661.1"/>
    <property type="molecule type" value="Genomic_DNA"/>
</dbReference>